<feature type="region of interest" description="Disordered" evidence="3">
    <location>
        <begin position="370"/>
        <end position="401"/>
    </location>
</feature>
<dbReference type="PhylomeDB" id="A0A0G4HSA1"/>
<accession>A0A0G4HSA1</accession>
<gene>
    <name evidence="5" type="ORF">Cvel_30997</name>
</gene>
<dbReference type="EMBL" id="CDMZ01003692">
    <property type="protein sequence ID" value="CEM47271.1"/>
    <property type="molecule type" value="Genomic_DNA"/>
</dbReference>
<evidence type="ECO:0000259" key="4">
    <source>
        <dbReference type="SMART" id="SM00322"/>
    </source>
</evidence>
<dbReference type="GO" id="GO:0003723">
    <property type="term" value="F:RNA binding"/>
    <property type="evidence" value="ECO:0007669"/>
    <property type="project" value="UniProtKB-UniRule"/>
</dbReference>
<dbReference type="Pfam" id="PF00013">
    <property type="entry name" value="KH_1"/>
    <property type="match status" value="3"/>
</dbReference>
<dbReference type="InterPro" id="IPR004088">
    <property type="entry name" value="KH_dom_type_1"/>
</dbReference>
<reference evidence="5" key="1">
    <citation type="submission" date="2014-11" db="EMBL/GenBank/DDBJ databases">
        <authorList>
            <person name="Otto D Thomas"/>
            <person name="Naeem Raeece"/>
        </authorList>
    </citation>
    <scope>NUCLEOTIDE SEQUENCE</scope>
</reference>
<evidence type="ECO:0000313" key="5">
    <source>
        <dbReference type="EMBL" id="CEM47271.1"/>
    </source>
</evidence>
<dbReference type="Gene3D" id="3.30.1370.10">
    <property type="entry name" value="K Homology domain, type 1"/>
    <property type="match status" value="3"/>
</dbReference>
<evidence type="ECO:0000256" key="3">
    <source>
        <dbReference type="SAM" id="MobiDB-lite"/>
    </source>
</evidence>
<feature type="domain" description="K Homology" evidence="4">
    <location>
        <begin position="257"/>
        <end position="330"/>
    </location>
</feature>
<dbReference type="InterPro" id="IPR036612">
    <property type="entry name" value="KH_dom_type_1_sf"/>
</dbReference>
<feature type="compositionally biased region" description="Low complexity" evidence="3">
    <location>
        <begin position="374"/>
        <end position="390"/>
    </location>
</feature>
<dbReference type="InterPro" id="IPR004087">
    <property type="entry name" value="KH_dom"/>
</dbReference>
<name>A0A0G4HSA1_9ALVE</name>
<proteinExistence type="predicted"/>
<feature type="domain" description="K Homology" evidence="4">
    <location>
        <begin position="115"/>
        <end position="185"/>
    </location>
</feature>
<feature type="domain" description="K Homology" evidence="4">
    <location>
        <begin position="32"/>
        <end position="105"/>
    </location>
</feature>
<dbReference type="PANTHER" id="PTHR10288">
    <property type="entry name" value="KH DOMAIN CONTAINING RNA BINDING PROTEIN"/>
    <property type="match status" value="1"/>
</dbReference>
<protein>
    <recommendedName>
        <fullName evidence="4">K Homology domain-containing protein</fullName>
    </recommendedName>
</protein>
<dbReference type="AlphaFoldDB" id="A0A0G4HSA1"/>
<dbReference type="SMART" id="SM00322">
    <property type="entry name" value="KH"/>
    <property type="match status" value="3"/>
</dbReference>
<evidence type="ECO:0000256" key="2">
    <source>
        <dbReference type="PROSITE-ProRule" id="PRU00117"/>
    </source>
</evidence>
<evidence type="ECO:0000256" key="1">
    <source>
        <dbReference type="ARBA" id="ARBA00022737"/>
    </source>
</evidence>
<sequence length="463" mass="47936">MDLVSPAVAVAETGMETQGEGKKRRVGAVLNGPCFLKILVANQYAGQLIGKAGQVVAEIEGQTGATLRLSPTNSFFPGTMDRIAVASGEMEQINGVFRLIMEKLRSAQEEDNPAATSSAQIVVPKSSVSRIIGKGGAQIRELQQQTQAHMRISNREEGLTERVVQISGDKEKVIDAGLKVIAVIQEDENLATHTHLRYSVATSGAYGAGGGVLGGHHMSPGGVQAPYGGFQMAPQPHLGALTALYGVPGLSDDFLGSYCDISFQLADHFVGSLIGKGGQGLAEVCQATGAKVQVSNKGAYVPGTQNRTVNVTGPVLSVHKAHLILMQKIFELENQTRGNVNMLGGAAVSGPIQEGGGEARGAQGYMSMGAAPQTAPRMHPHAAAPYAAAPQQPPPTAGGAYAYHQAPQAMQQQAAPGASAGAFAHAGVTNAGGAVGGRGSVPGGYDWHPFQQQQQAHYGGLRQ</sequence>
<dbReference type="PROSITE" id="PS50084">
    <property type="entry name" value="KH_TYPE_1"/>
    <property type="match status" value="3"/>
</dbReference>
<dbReference type="SUPFAM" id="SSF54791">
    <property type="entry name" value="Eukaryotic type KH-domain (KH-domain type I)"/>
    <property type="match status" value="3"/>
</dbReference>
<dbReference type="VEuPathDB" id="CryptoDB:Cvel_30997"/>
<dbReference type="CDD" id="cd00105">
    <property type="entry name" value="KH-I"/>
    <property type="match status" value="1"/>
</dbReference>
<keyword evidence="2" id="KW-0694">RNA-binding</keyword>
<keyword evidence="1" id="KW-0677">Repeat</keyword>
<organism evidence="5">
    <name type="scientific">Chromera velia CCMP2878</name>
    <dbReference type="NCBI Taxonomy" id="1169474"/>
    <lineage>
        <taxon>Eukaryota</taxon>
        <taxon>Sar</taxon>
        <taxon>Alveolata</taxon>
        <taxon>Colpodellida</taxon>
        <taxon>Chromeraceae</taxon>
        <taxon>Chromera</taxon>
    </lineage>
</organism>